<dbReference type="InterPro" id="IPR017451">
    <property type="entry name" value="F-box-assoc_interact_dom"/>
</dbReference>
<dbReference type="NCBIfam" id="TIGR01640">
    <property type="entry name" value="F_box_assoc_1"/>
    <property type="match status" value="1"/>
</dbReference>
<proteinExistence type="predicted"/>
<dbReference type="EMBL" id="WJXA01000001">
    <property type="protein sequence ID" value="KAF7152847.1"/>
    <property type="molecule type" value="Genomic_DNA"/>
</dbReference>
<dbReference type="Proteomes" id="UP000626092">
    <property type="component" value="Unassembled WGS sequence"/>
</dbReference>
<dbReference type="OrthoDB" id="1694627at2759"/>
<sequence>MPHEHPIPSRIAHTCNGLLLFEYARTKHYMVCNPTTQKYALIPDPTVYLYGCDPLRIRAYLDFDPSKSPHYKVVLLGHSYGYPGYNVGIDVYCSGSMAWKQQIRAPGSELISAAFSGGAFYWFSDDNMLVGFDVDSEKMIKMPNAPMIQGGGRIKCLVGCGGRLILILDYNLKILEMDENDGSWMIGCEINLHIMSANLQTTPYWNNFSVLSLLKKEEGKGYALVLAFPGSVSPGKVISFNLWYNTQFKQWTSVLCEVVPGESILHMPRYATAHARIESLYPI</sequence>
<name>A0A834LW24_RHOSS</name>
<protein>
    <recommendedName>
        <fullName evidence="1">F-box associated beta-propeller type 3 domain-containing protein</fullName>
    </recommendedName>
</protein>
<evidence type="ECO:0000313" key="2">
    <source>
        <dbReference type="EMBL" id="KAF7152847.1"/>
    </source>
</evidence>
<comment type="caution">
    <text evidence="2">The sequence shown here is derived from an EMBL/GenBank/DDBJ whole genome shotgun (WGS) entry which is preliminary data.</text>
</comment>
<accession>A0A834LW24</accession>
<dbReference type="PANTHER" id="PTHR31672">
    <property type="entry name" value="BNACNNG10540D PROTEIN"/>
    <property type="match status" value="1"/>
</dbReference>
<dbReference type="AlphaFoldDB" id="A0A834LW24"/>
<reference evidence="2" key="1">
    <citation type="submission" date="2019-11" db="EMBL/GenBank/DDBJ databases">
        <authorList>
            <person name="Liu Y."/>
            <person name="Hou J."/>
            <person name="Li T.-Q."/>
            <person name="Guan C.-H."/>
            <person name="Wu X."/>
            <person name="Wu H.-Z."/>
            <person name="Ling F."/>
            <person name="Zhang R."/>
            <person name="Shi X.-G."/>
            <person name="Ren J.-P."/>
            <person name="Chen E.-F."/>
            <person name="Sun J.-M."/>
        </authorList>
    </citation>
    <scope>NUCLEOTIDE SEQUENCE</scope>
    <source>
        <strain evidence="2">Adult_tree_wgs_1</strain>
        <tissue evidence="2">Leaves</tissue>
    </source>
</reference>
<dbReference type="InterPro" id="IPR013187">
    <property type="entry name" value="F-box-assoc_dom_typ3"/>
</dbReference>
<keyword evidence="3" id="KW-1185">Reference proteome</keyword>
<dbReference type="Pfam" id="PF08268">
    <property type="entry name" value="FBA_3"/>
    <property type="match status" value="1"/>
</dbReference>
<evidence type="ECO:0000313" key="3">
    <source>
        <dbReference type="Proteomes" id="UP000626092"/>
    </source>
</evidence>
<organism evidence="2 3">
    <name type="scientific">Rhododendron simsii</name>
    <name type="common">Sims's rhododendron</name>
    <dbReference type="NCBI Taxonomy" id="118357"/>
    <lineage>
        <taxon>Eukaryota</taxon>
        <taxon>Viridiplantae</taxon>
        <taxon>Streptophyta</taxon>
        <taxon>Embryophyta</taxon>
        <taxon>Tracheophyta</taxon>
        <taxon>Spermatophyta</taxon>
        <taxon>Magnoliopsida</taxon>
        <taxon>eudicotyledons</taxon>
        <taxon>Gunneridae</taxon>
        <taxon>Pentapetalae</taxon>
        <taxon>asterids</taxon>
        <taxon>Ericales</taxon>
        <taxon>Ericaceae</taxon>
        <taxon>Ericoideae</taxon>
        <taxon>Rhodoreae</taxon>
        <taxon>Rhododendron</taxon>
    </lineage>
</organism>
<evidence type="ECO:0000259" key="1">
    <source>
        <dbReference type="Pfam" id="PF08268"/>
    </source>
</evidence>
<gene>
    <name evidence="2" type="ORF">RHSIM_Rhsim01G0013900</name>
</gene>
<feature type="domain" description="F-box associated beta-propeller type 3" evidence="1">
    <location>
        <begin position="5"/>
        <end position="165"/>
    </location>
</feature>
<dbReference type="InterPro" id="IPR050796">
    <property type="entry name" value="SCF_F-box_component"/>
</dbReference>